<reference evidence="4" key="2">
    <citation type="submission" date="2010-07" db="EMBL/GenBank/DDBJ databases">
        <authorList>
            <consortium name="The Broad Institute Genome Sequencing Platform"/>
            <consortium name="Broad Institute Genome Sequencing Center for Infectious Disease"/>
            <person name="Ma L.-J."/>
            <person name="Dead R."/>
            <person name="Young S."/>
            <person name="Zeng Q."/>
            <person name="Koehrsen M."/>
            <person name="Alvarado L."/>
            <person name="Berlin A."/>
            <person name="Chapman S.B."/>
            <person name="Chen Z."/>
            <person name="Freedman E."/>
            <person name="Gellesch M."/>
            <person name="Goldberg J."/>
            <person name="Griggs A."/>
            <person name="Gujja S."/>
            <person name="Heilman E.R."/>
            <person name="Heiman D."/>
            <person name="Hepburn T."/>
            <person name="Howarth C."/>
            <person name="Jen D."/>
            <person name="Larson L."/>
            <person name="Mehta T."/>
            <person name="Neiman D."/>
            <person name="Pearson M."/>
            <person name="Roberts A."/>
            <person name="Saif S."/>
            <person name="Shea T."/>
            <person name="Shenoy N."/>
            <person name="Sisk P."/>
            <person name="Stolte C."/>
            <person name="Sykes S."/>
            <person name="Walk T."/>
            <person name="White J."/>
            <person name="Yandava C."/>
            <person name="Haas B."/>
            <person name="Nusbaum C."/>
            <person name="Birren B."/>
        </authorList>
    </citation>
    <scope>NUCLEOTIDE SEQUENCE</scope>
    <source>
        <strain evidence="4">R3-111a-1</strain>
    </source>
</reference>
<dbReference type="Proteomes" id="UP000006039">
    <property type="component" value="Unassembled WGS sequence"/>
</dbReference>
<dbReference type="GO" id="GO:0045944">
    <property type="term" value="P:positive regulation of transcription by RNA polymerase II"/>
    <property type="evidence" value="ECO:0007669"/>
    <property type="project" value="InterPro"/>
</dbReference>
<dbReference type="SUPFAM" id="SSF47459">
    <property type="entry name" value="HLH, helix-loop-helix DNA-binding domain"/>
    <property type="match status" value="1"/>
</dbReference>
<reference evidence="5" key="5">
    <citation type="submission" date="2018-04" db="UniProtKB">
        <authorList>
            <consortium name="EnsemblFungi"/>
        </authorList>
    </citation>
    <scope>IDENTIFICATION</scope>
    <source>
        <strain evidence="5">R3-111a-1</strain>
    </source>
</reference>
<feature type="compositionally biased region" description="Polar residues" evidence="2">
    <location>
        <begin position="82"/>
        <end position="92"/>
    </location>
</feature>
<evidence type="ECO:0000256" key="1">
    <source>
        <dbReference type="SAM" id="Coils"/>
    </source>
</evidence>
<name>J3NGD4_GAET3</name>
<dbReference type="STRING" id="644352.J3NGD4"/>
<dbReference type="PROSITE" id="PS50888">
    <property type="entry name" value="BHLH"/>
    <property type="match status" value="1"/>
</dbReference>
<feature type="domain" description="BHLH" evidence="3">
    <location>
        <begin position="286"/>
        <end position="360"/>
    </location>
</feature>
<dbReference type="InterPro" id="IPR036638">
    <property type="entry name" value="HLH_DNA-bd_sf"/>
</dbReference>
<feature type="compositionally biased region" description="Low complexity" evidence="2">
    <location>
        <begin position="250"/>
        <end position="262"/>
    </location>
</feature>
<sequence length="1087" mass="117298">MISTSPVSTTTMDDHEDLFATAGGLDDASLANFFGSSDDPSSTVDSNAASNHHNLNQPSHPNASSSRTSNSPAAGQAVAAATNPQSLPSGTAAQGIPFYQTADSAWTSFEDTPPYDAYESVNHFDTFYGADRSQIQQTWQAGAPFTAHHHHSHQQQLPQRGLPQQPGNQNQQLSPADISPIALQAEPLILPPAPAGHVRPNPAPEVLQTLTPDQQERLKNIAMPAHLQYHSPQSEPSPQSSPSDKDKGESISSPEAAEPSKTSSRKRKSSADDDDDDDDDDGTQPVKKTAHNMIEKRYRTNLNDKIAALRDSVPSLRIMSKSARGEDTTEDREELHGLTPAHKLNKATVLSKATEYIRHLEKRNNRLMHENDSMQQRISAFEKLFMAGALNGAMSPLQQQPPPTPIQFPQDAQAFMGSPMPTPGAQDPPGMIQVPDDMKRIIQAQVAAGRPYPIAPQANYQQNAAMMRQQQIQQQQQQIQQGRWGQTAPYFGKMMVGSLAGLMIVEAVRESETSTDSPDGRGLFAAPIQLVNTFVSTSHFSVAGYSFSAVQLMSSLKIFLLFGSLLYAFVPALFSAAAPRPQKTRQQTRAFLSAVPSLASPIRVRRQAWLTAIQTVWVPRHNFILEAAALMLKTMKLSLRNTIGVQQYQALTGLTEEQETARVKAWAIALDAQLAGGDVEINKSRLTLTLLASGTLPDTPLRLMLKALHIRVLLWQLGQGGIHNVVAAKLARAKWNQAKQLHRLSKASSSPRLSAQEQIPSDDSLPDHLAVLLDQECDDVLNDDVVQRAHNLAWNRPTTHDVAADIDGMNAVVEDPAIKSPMDAVAAWWSSLVLHQVLTTSLDIATTTTEKGDSEQEPSTSSINEDDLTLAAKVAPVGSNAQVRALVARAFLVKANRGANMVAALEAMAPSSNPDKYPTYSRAVPPLIDSPATATKAIDADPDAKMALHCAMVAAHLSSRRPKPVALELVEKILRGSTEGLTLLGFAAAFGLILRLDAHAVASETCAGSIERLAGALRIWIGGPESDRCALSRETRQAVVQRCLAITKSAVGMDMDPGYGTMSEAGSVTDERTPSAGLSTSSNDDSC</sequence>
<feature type="coiled-coil region" evidence="1">
    <location>
        <begin position="350"/>
        <end position="384"/>
    </location>
</feature>
<dbReference type="Pfam" id="PF00010">
    <property type="entry name" value="HLH"/>
    <property type="match status" value="1"/>
</dbReference>
<feature type="compositionally biased region" description="Low complexity" evidence="2">
    <location>
        <begin position="231"/>
        <end position="242"/>
    </location>
</feature>
<protein>
    <recommendedName>
        <fullName evidence="3">BHLH domain-containing protein</fullName>
    </recommendedName>
</protein>
<evidence type="ECO:0000256" key="2">
    <source>
        <dbReference type="SAM" id="MobiDB-lite"/>
    </source>
</evidence>
<evidence type="ECO:0000259" key="3">
    <source>
        <dbReference type="PROSITE" id="PS50888"/>
    </source>
</evidence>
<dbReference type="AlphaFoldDB" id="J3NGD4"/>
<dbReference type="GeneID" id="20340783"/>
<accession>J3NGD4</accession>
<dbReference type="InterPro" id="IPR052099">
    <property type="entry name" value="Regulatory_TF_Diverse"/>
</dbReference>
<dbReference type="CDD" id="cd11399">
    <property type="entry name" value="bHLHzip_scHMS1_like"/>
    <property type="match status" value="1"/>
</dbReference>
<feature type="region of interest" description="Disordered" evidence="2">
    <location>
        <begin position="1057"/>
        <end position="1087"/>
    </location>
</feature>
<feature type="compositionally biased region" description="Polar residues" evidence="2">
    <location>
        <begin position="34"/>
        <end position="73"/>
    </location>
</feature>
<dbReference type="GO" id="GO:0046983">
    <property type="term" value="F:protein dimerization activity"/>
    <property type="evidence" value="ECO:0007669"/>
    <property type="project" value="InterPro"/>
</dbReference>
<dbReference type="VEuPathDB" id="FungiDB:GGTG_00325"/>
<feature type="region of interest" description="Disordered" evidence="2">
    <location>
        <begin position="143"/>
        <end position="174"/>
    </location>
</feature>
<organism evidence="4">
    <name type="scientific">Gaeumannomyces tritici (strain R3-111a-1)</name>
    <name type="common">Wheat and barley take-all root rot fungus</name>
    <name type="synonym">Gaeumannomyces graminis var. tritici</name>
    <dbReference type="NCBI Taxonomy" id="644352"/>
    <lineage>
        <taxon>Eukaryota</taxon>
        <taxon>Fungi</taxon>
        <taxon>Dikarya</taxon>
        <taxon>Ascomycota</taxon>
        <taxon>Pezizomycotina</taxon>
        <taxon>Sordariomycetes</taxon>
        <taxon>Sordariomycetidae</taxon>
        <taxon>Magnaporthales</taxon>
        <taxon>Magnaporthaceae</taxon>
        <taxon>Gaeumannomyces</taxon>
    </lineage>
</organism>
<reference evidence="5" key="4">
    <citation type="journal article" date="2015" name="G3 (Bethesda)">
        <title>Genome sequences of three phytopathogenic species of the Magnaporthaceae family of fungi.</title>
        <authorList>
            <person name="Okagaki L.H."/>
            <person name="Nunes C.C."/>
            <person name="Sailsbery J."/>
            <person name="Clay B."/>
            <person name="Brown D."/>
            <person name="John T."/>
            <person name="Oh Y."/>
            <person name="Young N."/>
            <person name="Fitzgerald M."/>
            <person name="Haas B.J."/>
            <person name="Zeng Q."/>
            <person name="Young S."/>
            <person name="Adiconis X."/>
            <person name="Fan L."/>
            <person name="Levin J.Z."/>
            <person name="Mitchell T.K."/>
            <person name="Okubara P.A."/>
            <person name="Farman M.L."/>
            <person name="Kohn L.M."/>
            <person name="Birren B."/>
            <person name="Ma L.-J."/>
            <person name="Dean R.A."/>
        </authorList>
    </citation>
    <scope>NUCLEOTIDE SEQUENCE</scope>
    <source>
        <strain evidence="5">R3-111a-1</strain>
    </source>
</reference>
<evidence type="ECO:0000313" key="5">
    <source>
        <dbReference type="EnsemblFungi" id="EJT80324"/>
    </source>
</evidence>
<dbReference type="InterPro" id="IPR011598">
    <property type="entry name" value="bHLH_dom"/>
</dbReference>
<feature type="compositionally biased region" description="Polar residues" evidence="2">
    <location>
        <begin position="1076"/>
        <end position="1087"/>
    </location>
</feature>
<feature type="compositionally biased region" description="Acidic residues" evidence="2">
    <location>
        <begin position="272"/>
        <end position="282"/>
    </location>
</feature>
<dbReference type="Pfam" id="PF09427">
    <property type="entry name" value="DUF2014"/>
    <property type="match status" value="1"/>
</dbReference>
<feature type="compositionally biased region" description="Low complexity" evidence="2">
    <location>
        <begin position="154"/>
        <end position="173"/>
    </location>
</feature>
<dbReference type="Gene3D" id="4.10.280.10">
    <property type="entry name" value="Helix-loop-helix DNA-binding domain"/>
    <property type="match status" value="1"/>
</dbReference>
<reference evidence="6" key="1">
    <citation type="submission" date="2010-07" db="EMBL/GenBank/DDBJ databases">
        <title>The genome sequence of Gaeumannomyces graminis var. tritici strain R3-111a-1.</title>
        <authorList>
            <consortium name="The Broad Institute Genome Sequencing Platform"/>
            <person name="Ma L.-J."/>
            <person name="Dead R."/>
            <person name="Young S."/>
            <person name="Zeng Q."/>
            <person name="Koehrsen M."/>
            <person name="Alvarado L."/>
            <person name="Berlin A."/>
            <person name="Chapman S.B."/>
            <person name="Chen Z."/>
            <person name="Freedman E."/>
            <person name="Gellesch M."/>
            <person name="Goldberg J."/>
            <person name="Griggs A."/>
            <person name="Gujja S."/>
            <person name="Heilman E.R."/>
            <person name="Heiman D."/>
            <person name="Hepburn T."/>
            <person name="Howarth C."/>
            <person name="Jen D."/>
            <person name="Larson L."/>
            <person name="Mehta T."/>
            <person name="Neiman D."/>
            <person name="Pearson M."/>
            <person name="Roberts A."/>
            <person name="Saif S."/>
            <person name="Shea T."/>
            <person name="Shenoy N."/>
            <person name="Sisk P."/>
            <person name="Stolte C."/>
            <person name="Sykes S."/>
            <person name="Walk T."/>
            <person name="White J."/>
            <person name="Yandava C."/>
            <person name="Haas B."/>
            <person name="Nusbaum C."/>
            <person name="Birren B."/>
        </authorList>
    </citation>
    <scope>NUCLEOTIDE SEQUENCE [LARGE SCALE GENOMIC DNA]</scope>
    <source>
        <strain evidence="6">R3-111a-1</strain>
    </source>
</reference>
<gene>
    <name evidence="5" type="primary">20340783</name>
    <name evidence="4" type="ORF">GGTG_00325</name>
</gene>
<proteinExistence type="predicted"/>
<dbReference type="SMART" id="SM00353">
    <property type="entry name" value="HLH"/>
    <property type="match status" value="1"/>
</dbReference>
<reference evidence="4" key="3">
    <citation type="submission" date="2010-09" db="EMBL/GenBank/DDBJ databases">
        <title>Annotation of Gaeumannomyces graminis var. tritici R3-111a-1.</title>
        <authorList>
            <consortium name="The Broad Institute Genome Sequencing Platform"/>
            <person name="Ma L.-J."/>
            <person name="Dead R."/>
            <person name="Young S.K."/>
            <person name="Zeng Q."/>
            <person name="Gargeya S."/>
            <person name="Fitzgerald M."/>
            <person name="Haas B."/>
            <person name="Abouelleil A."/>
            <person name="Alvarado L."/>
            <person name="Arachchi H.M."/>
            <person name="Berlin A."/>
            <person name="Brown A."/>
            <person name="Chapman S.B."/>
            <person name="Chen Z."/>
            <person name="Dunbar C."/>
            <person name="Freedman E."/>
            <person name="Gearin G."/>
            <person name="Gellesch M."/>
            <person name="Goldberg J."/>
            <person name="Griggs A."/>
            <person name="Gujja S."/>
            <person name="Heiman D."/>
            <person name="Howarth C."/>
            <person name="Larson L."/>
            <person name="Lui A."/>
            <person name="MacDonald P.J.P."/>
            <person name="Mehta T."/>
            <person name="Montmayeur A."/>
            <person name="Murphy C."/>
            <person name="Neiman D."/>
            <person name="Pearson M."/>
            <person name="Priest M."/>
            <person name="Roberts A."/>
            <person name="Saif S."/>
            <person name="Shea T."/>
            <person name="Shenoy N."/>
            <person name="Sisk P."/>
            <person name="Stolte C."/>
            <person name="Sykes S."/>
            <person name="Yandava C."/>
            <person name="Wortman J."/>
            <person name="Nusbaum C."/>
            <person name="Birren B."/>
        </authorList>
    </citation>
    <scope>NUCLEOTIDE SEQUENCE</scope>
    <source>
        <strain evidence="4">R3-111a-1</strain>
    </source>
</reference>
<dbReference type="OrthoDB" id="2133190at2759"/>
<feature type="region of interest" description="Disordered" evidence="2">
    <location>
        <begin position="33"/>
        <end position="93"/>
    </location>
</feature>
<evidence type="ECO:0000313" key="6">
    <source>
        <dbReference type="Proteomes" id="UP000006039"/>
    </source>
</evidence>
<keyword evidence="6" id="KW-1185">Reference proteome</keyword>
<dbReference type="EnsemblFungi" id="EJT80324">
    <property type="protein sequence ID" value="EJT80324"/>
    <property type="gene ID" value="GGTG_00325"/>
</dbReference>
<dbReference type="EMBL" id="GL385395">
    <property type="protein sequence ID" value="EJT80324.1"/>
    <property type="molecule type" value="Genomic_DNA"/>
</dbReference>
<dbReference type="RefSeq" id="XP_009216333.1">
    <property type="nucleotide sequence ID" value="XM_009218069.1"/>
</dbReference>
<dbReference type="PANTHER" id="PTHR47336:SF2">
    <property type="entry name" value="TRANSCRIPTION FACTOR HMS1-RELATED"/>
    <property type="match status" value="1"/>
</dbReference>
<dbReference type="InterPro" id="IPR019006">
    <property type="entry name" value="Sre1_C"/>
</dbReference>
<feature type="region of interest" description="Disordered" evidence="2">
    <location>
        <begin position="229"/>
        <end position="295"/>
    </location>
</feature>
<dbReference type="GO" id="GO:0032933">
    <property type="term" value="P:SREBP signaling pathway"/>
    <property type="evidence" value="ECO:0007669"/>
    <property type="project" value="InterPro"/>
</dbReference>
<dbReference type="HOGENOM" id="CLU_008057_1_0_1"/>
<evidence type="ECO:0000313" key="4">
    <source>
        <dbReference type="EMBL" id="EJT80324.1"/>
    </source>
</evidence>
<dbReference type="PANTHER" id="PTHR47336">
    <property type="entry name" value="TRANSCRIPTION FACTOR HMS1-RELATED"/>
    <property type="match status" value="1"/>
</dbReference>
<dbReference type="eggNOG" id="KOG2588">
    <property type="taxonomic scope" value="Eukaryota"/>
</dbReference>
<keyword evidence="1" id="KW-0175">Coiled coil</keyword>